<organism evidence="7 8">
    <name type="scientific">Candidatus Curtissbacteria bacterium RIFCSPLOWO2_01_FULL_42_26</name>
    <dbReference type="NCBI Taxonomy" id="1797729"/>
    <lineage>
        <taxon>Bacteria</taxon>
        <taxon>Candidatus Curtissiibacteriota</taxon>
    </lineage>
</organism>
<dbReference type="PANTHER" id="PTHR30469">
    <property type="entry name" value="MULTIDRUG RESISTANCE PROTEIN MDTA"/>
    <property type="match status" value="1"/>
</dbReference>
<proteinExistence type="inferred from homology"/>
<dbReference type="AlphaFoldDB" id="A0A1F5I0K9"/>
<dbReference type="GO" id="GO:0015562">
    <property type="term" value="F:efflux transmembrane transporter activity"/>
    <property type="evidence" value="ECO:0007669"/>
    <property type="project" value="TreeGrafter"/>
</dbReference>
<dbReference type="SUPFAM" id="SSF111369">
    <property type="entry name" value="HlyD-like secretion proteins"/>
    <property type="match status" value="1"/>
</dbReference>
<feature type="domain" description="YknX-like beta-barrel" evidence="6">
    <location>
        <begin position="209"/>
        <end position="275"/>
    </location>
</feature>
<accession>A0A1F5I0K9</accession>
<sequence>MSFIKKLIKSLPKNLKSKRTIFAILIILFGFYFLSRGSAELKKIETVKVLRADIRQEVLASGKISADKESTIHSAVSGKVVWVGVKSGEYVARGKAIATLDRERYEIALRQAQQDVIAADAELAKVYDDITRTSGVETFDNRIKRTAAEAKKNKAFDLVKLAERNLKDTTIVSPIAGTVVELSVNAGDEILPTAEIAVVSQTGNIKFVAEVDEVDVVKVKKGQQALLTLDAYEGRTFDSKVSEIGQKSITTSTGATAYEVNIILSEQQNLLLGMNGEASILISALSDVLIVPTEAVVDDKFVYVKAQDLFEKKQIEPGIASDQDVEVKSGILQGDEVVVSGFDEIGRLSLLQKILKKLR</sequence>
<dbReference type="Pfam" id="PF25917">
    <property type="entry name" value="BSH_RND"/>
    <property type="match status" value="1"/>
</dbReference>
<evidence type="ECO:0000259" key="5">
    <source>
        <dbReference type="Pfam" id="PF25967"/>
    </source>
</evidence>
<evidence type="ECO:0000256" key="3">
    <source>
        <dbReference type="ARBA" id="ARBA00022448"/>
    </source>
</evidence>
<dbReference type="PANTHER" id="PTHR30469:SF33">
    <property type="entry name" value="SLR1207 PROTEIN"/>
    <property type="match status" value="1"/>
</dbReference>
<dbReference type="Gene3D" id="2.40.30.170">
    <property type="match status" value="1"/>
</dbReference>
<dbReference type="STRING" id="1797729.A3A60_04880"/>
<dbReference type="GO" id="GO:1990281">
    <property type="term" value="C:efflux pump complex"/>
    <property type="evidence" value="ECO:0007669"/>
    <property type="project" value="TreeGrafter"/>
</dbReference>
<dbReference type="InterPro" id="IPR058636">
    <property type="entry name" value="Beta-barrel_YknX"/>
</dbReference>
<dbReference type="InterPro" id="IPR058625">
    <property type="entry name" value="MdtA-like_BSH"/>
</dbReference>
<evidence type="ECO:0000259" key="4">
    <source>
        <dbReference type="Pfam" id="PF25917"/>
    </source>
</evidence>
<comment type="caution">
    <text evidence="7">The sequence shown here is derived from an EMBL/GenBank/DDBJ whole genome shotgun (WGS) entry which is preliminary data.</text>
</comment>
<comment type="similarity">
    <text evidence="2">Belongs to the membrane fusion protein (MFP) (TC 8.A.1) family.</text>
</comment>
<evidence type="ECO:0000313" key="7">
    <source>
        <dbReference type="EMBL" id="OGE09893.1"/>
    </source>
</evidence>
<dbReference type="Pfam" id="PF25990">
    <property type="entry name" value="Beta-barrel_YknX"/>
    <property type="match status" value="1"/>
</dbReference>
<reference evidence="7 8" key="1">
    <citation type="journal article" date="2016" name="Nat. Commun.">
        <title>Thousands of microbial genomes shed light on interconnected biogeochemical processes in an aquifer system.</title>
        <authorList>
            <person name="Anantharaman K."/>
            <person name="Brown C.T."/>
            <person name="Hug L.A."/>
            <person name="Sharon I."/>
            <person name="Castelle C.J."/>
            <person name="Probst A.J."/>
            <person name="Thomas B.C."/>
            <person name="Singh A."/>
            <person name="Wilkins M.J."/>
            <person name="Karaoz U."/>
            <person name="Brodie E.L."/>
            <person name="Williams K.H."/>
            <person name="Hubbard S.S."/>
            <person name="Banfield J.F."/>
        </authorList>
    </citation>
    <scope>NUCLEOTIDE SEQUENCE [LARGE SCALE GENOMIC DNA]</scope>
</reference>
<evidence type="ECO:0000256" key="2">
    <source>
        <dbReference type="ARBA" id="ARBA00009477"/>
    </source>
</evidence>
<dbReference type="EMBL" id="MFBS01000016">
    <property type="protein sequence ID" value="OGE09893.1"/>
    <property type="molecule type" value="Genomic_DNA"/>
</dbReference>
<evidence type="ECO:0000256" key="1">
    <source>
        <dbReference type="ARBA" id="ARBA00004196"/>
    </source>
</evidence>
<protein>
    <submittedName>
        <fullName evidence="7">Uncharacterized protein</fullName>
    </submittedName>
</protein>
<keyword evidence="3" id="KW-0813">Transport</keyword>
<dbReference type="Proteomes" id="UP000179227">
    <property type="component" value="Unassembled WGS sequence"/>
</dbReference>
<dbReference type="Pfam" id="PF25967">
    <property type="entry name" value="RND-MFP_C"/>
    <property type="match status" value="1"/>
</dbReference>
<feature type="domain" description="Multidrug resistance protein MdtA-like barrel-sandwich hybrid" evidence="4">
    <location>
        <begin position="70"/>
        <end position="191"/>
    </location>
</feature>
<dbReference type="InterPro" id="IPR006143">
    <property type="entry name" value="RND_pump_MFP"/>
</dbReference>
<dbReference type="NCBIfam" id="TIGR01730">
    <property type="entry name" value="RND_mfp"/>
    <property type="match status" value="1"/>
</dbReference>
<dbReference type="Gene3D" id="2.40.420.20">
    <property type="match status" value="1"/>
</dbReference>
<dbReference type="Gene3D" id="2.40.50.100">
    <property type="match status" value="1"/>
</dbReference>
<name>A0A1F5I0K9_9BACT</name>
<evidence type="ECO:0000313" key="8">
    <source>
        <dbReference type="Proteomes" id="UP000179227"/>
    </source>
</evidence>
<dbReference type="InterPro" id="IPR058627">
    <property type="entry name" value="MdtA-like_C"/>
</dbReference>
<feature type="domain" description="Multidrug resistance protein MdtA-like C-terminal permuted SH3" evidence="5">
    <location>
        <begin position="287"/>
        <end position="343"/>
    </location>
</feature>
<comment type="subcellular location">
    <subcellularLocation>
        <location evidence="1">Cell envelope</location>
    </subcellularLocation>
</comment>
<evidence type="ECO:0000259" key="6">
    <source>
        <dbReference type="Pfam" id="PF25990"/>
    </source>
</evidence>
<gene>
    <name evidence="7" type="ORF">A3A60_04880</name>
</gene>